<protein>
    <submittedName>
        <fullName evidence="4">Polymorphic toxin-type HINT domain-containing protein</fullName>
    </submittedName>
</protein>
<proteinExistence type="predicted"/>
<dbReference type="CDD" id="cd00081">
    <property type="entry name" value="Hint"/>
    <property type="match status" value="1"/>
</dbReference>
<dbReference type="NCBIfam" id="TIGR01443">
    <property type="entry name" value="intein_Cterm"/>
    <property type="match status" value="1"/>
</dbReference>
<feature type="region of interest" description="Disordered" evidence="2">
    <location>
        <begin position="38"/>
        <end position="81"/>
    </location>
</feature>
<feature type="compositionally biased region" description="Low complexity" evidence="2">
    <location>
        <begin position="68"/>
        <end position="81"/>
    </location>
</feature>
<keyword evidence="5" id="KW-1185">Reference proteome</keyword>
<dbReference type="PROSITE" id="PS50818">
    <property type="entry name" value="INTEIN_C_TER"/>
    <property type="match status" value="1"/>
</dbReference>
<feature type="compositionally biased region" description="Low complexity" evidence="2">
    <location>
        <begin position="96"/>
        <end position="113"/>
    </location>
</feature>
<evidence type="ECO:0000313" key="5">
    <source>
        <dbReference type="Proteomes" id="UP001235874"/>
    </source>
</evidence>
<dbReference type="PANTHER" id="PTHR32305:SF17">
    <property type="entry name" value="TRNA NUCLEASE WAPA"/>
    <property type="match status" value="1"/>
</dbReference>
<dbReference type="SUPFAM" id="SSF51294">
    <property type="entry name" value="Hedgehog/intein (Hint) domain"/>
    <property type="match status" value="1"/>
</dbReference>
<evidence type="ECO:0000259" key="3">
    <source>
        <dbReference type="Pfam" id="PF25023"/>
    </source>
</evidence>
<dbReference type="KEGG" id="mprn:Q3V37_01445"/>
<evidence type="ECO:0000256" key="1">
    <source>
        <dbReference type="ARBA" id="ARBA00022737"/>
    </source>
</evidence>
<keyword evidence="1" id="KW-0677">Repeat</keyword>
<dbReference type="InterPro" id="IPR036844">
    <property type="entry name" value="Hint_dom_sf"/>
</dbReference>
<dbReference type="PANTHER" id="PTHR32305">
    <property type="match status" value="1"/>
</dbReference>
<evidence type="ECO:0000313" key="4">
    <source>
        <dbReference type="EMBL" id="WLS45979.1"/>
    </source>
</evidence>
<dbReference type="Pfam" id="PF05593">
    <property type="entry name" value="RHS_repeat"/>
    <property type="match status" value="1"/>
</dbReference>
<dbReference type="RefSeq" id="WP_306272647.1">
    <property type="nucleotide sequence ID" value="NZ_CP130472.1"/>
</dbReference>
<feature type="region of interest" description="Disordered" evidence="2">
    <location>
        <begin position="94"/>
        <end position="124"/>
    </location>
</feature>
<dbReference type="InterPro" id="IPR050708">
    <property type="entry name" value="T6SS_VgrG/RHS"/>
</dbReference>
<reference evidence="4 5" key="1">
    <citation type="submission" date="2023-07" db="EMBL/GenBank/DDBJ databases">
        <title>Micromonospora profundi TRM 95458 converts glycerol to a new osmotic compound.</title>
        <authorList>
            <person name="Lu D."/>
        </authorList>
    </citation>
    <scope>NUCLEOTIDE SEQUENCE [LARGE SCALE GENOMIC DNA]</scope>
    <source>
        <strain evidence="4 5">TRM95458</strain>
    </source>
</reference>
<dbReference type="NCBIfam" id="TIGR01643">
    <property type="entry name" value="YD_repeat_2x"/>
    <property type="match status" value="2"/>
</dbReference>
<dbReference type="Gene3D" id="2.180.10.10">
    <property type="entry name" value="RHS repeat-associated core"/>
    <property type="match status" value="2"/>
</dbReference>
<dbReference type="InterPro" id="IPR022385">
    <property type="entry name" value="Rhs_assc_core"/>
</dbReference>
<dbReference type="NCBIfam" id="TIGR03696">
    <property type="entry name" value="Rhs_assc_core"/>
    <property type="match status" value="1"/>
</dbReference>
<dbReference type="Pfam" id="PF25023">
    <property type="entry name" value="TEN_YD-shell"/>
    <property type="match status" value="1"/>
</dbReference>
<evidence type="ECO:0000256" key="2">
    <source>
        <dbReference type="SAM" id="MobiDB-lite"/>
    </source>
</evidence>
<accession>A0AAJ6HXK0</accession>
<sequence length="2256" mass="242395">MFSRFLGASGVLQRRAVRPVSWAMTVVMTASIIQVANAPASTAAERQRPTATDVGKTVPNRAPLGVKPRTANPGAAPATTAPVTVTWPSAGASEIAVPAPTGTPAQAGARTGASATDAGPAATGKAGGLAVSLSAVAPPAPKAGAKAATPPVPAPTKVRVEVLDRAASERARVDGPLIKLNRTDGQQGAGDVRLGVSYDGLAGAFGGDFGARLKLVKLPECALTTPEKAGCAIEPVPTVNDSASRTVFATVSAAAAGTTFALAAAESSSQGDFGATKLAPSSKWSVAPSTGGFSWSYPMRTPPVPGGGAPGITLAYSSQSVDGRTAATNNQGSWVGEGFNYEPGHIERRYKSCAEDGHDQYADQCWAYDNATILLNGKSTELVKSGSTWKFATDDGSKVERLTGADNGDNDGEHWKVTTTDGTQYFFGLNKLPGWSSGKEVTGSTWTLPVYGDDANEPCNSTSGGFTASHCDQAWRWSLDYVKDRYGNVSSYFYTPETNYYARGKRTDVNGVPYHRGGYLKRIDYGQRDNAVYTTNAPARVRFDVKERCLPNGSVDCDPQDLNATTAPHWPDVPFDRNCNKDTKCKTDQITPTFWTRARLTGITTEIREGSGWTAVDNWKLDHQLLDNGDASRTLWLHKITHTGMYGDDIAMPSVELGNLQLPNRVDRDDDNIGPLVRPRLATVWTDTGAQIDVNYAAPDCSKSALPTEGNSTKRCYPVKWNPYGSGDPITDWFFKYVVAAVIETDRTGGAPDMVTRYDYQDGAAWRKSDPDGISDPKDLTWGEWRGYGKVVVTVGNGQTQTTKTEYRYLRGMHGDKIPGSSDTRDVRVKDSAGVEHIDYDEFSGHQLESTVYDGASVVSRSIATPWRHNTATESHSWGDKKAWFTNTSVTRNFVALAAGGWRETKNISSFETDFGRVTKTENLGDVDVAGDEACNTTTYADNPSLHLYSLVARTESLSVSCGTSPVDRKTQVISDTRTLYDGKAFGVAPTLGNPTKSERMASHNGTTATYITTASGTFDAYGRPLSATDAMGKTTTTAYTETNGLTTKVVETNPLEHVTTTEYAPAWGSPVKQTDPNNLVSRLQYDALGRLSNVWMPDRSGDSPSIKYSYLIRTDKPVAVKTEKRQNDGSYSVEYKLHDGLLRPRQVQTEGPNGTRMIADTFYTATGNLDKTYATYNAAGAPTDAIFPARNGEVDGQTLYVYDGADRVKAEIFAVAGNEKWRTSTTYGGDRVSVDPPEGGTPTTAISNALGQTTQLLQYKGAGPSGASDKTLYTYNRSGQLATVTDPAGNVWKHEYDQMGRKVKSIDPDAGTSTMTYDNLDRLTSTTNGVQQTISTTYDAIGRTTASYKGAAETGELLSSWTYDLEMLGQLSMTSRWIDGAEYATYYTGYDELYRPHATYYQVPEHAGAELAGLYSFAAEYNEDGTVRATGMSDGGGLPFESIAYTYDSMERLTATEGDVPYLLDVDYSATSEVIQTEAKLGANKVWSTYGYEQGSKRLTHQRLDRSGAPVIDIDAQYSYDASGNITRIADTPSGTRDVQCFSYDYLRRMERAWTSASTATDPCAGGPSTTGVGGVAPYHHSYTYDVVGNRKTESQFAANGTSLKERVYTYPTAGQPQPHTLSKMTETTPAGSKLHEYGYDAAGNTTKRTKVGEDQTLKWDAEGNLESVTDAAGKKTSFLYDVDGSRMLRKEPTATTLYLPGMEVRLDHTTRATDGTRYYSLPGGGTIVRKINGLHYVASDHHGTGQATVDENGAIVHRRSTPFGESRGTPPTPGQWPTEKGFVNGNQDSTTGLVNIGAREYDTVTGRFISVDPIIDVNDPQQMHGYAYANNNPISYSDPDGLKACSDDACGPGADYEDMYGNYHKVKGHNDGCGGCSKAYDPDEPTINAWNNPRASEKDRRAAAAAAAEKERQARIARAKQKLLNAAKALAKIMMDELGITDALDCFLKGDMGGCLNTAINVATSAVGGALGKLAARYGAPWKWKKLANLVTRTKGLLGDLIDGAKDFLKLGKCNSFAPGTLVLMADGTRKPIEDIQPGDVILATDALSGGTAAKQVVATIIGSGAKNLVRITVGVAGQGDDSAGSVVATDEHPFWVPDLREWVDATNLSVGQWLRTSAGTLVQVSAIERWTAQQTVYNLTVDDIHTYYVGAGDTSVLVHNSNASCAVHGGPTSVPNRDLREPQGCTCDRTEEANLTEDNRIVRSAEGIKERRTRSEAPVRGAEKALKQAADDPVLGGILGIVVIARGVFRGRK</sequence>
<dbReference type="Proteomes" id="UP001235874">
    <property type="component" value="Chromosome"/>
</dbReference>
<dbReference type="InterPro" id="IPR056823">
    <property type="entry name" value="TEN-like_YD-shell"/>
</dbReference>
<feature type="domain" description="Teneurin-like YD-shell" evidence="3">
    <location>
        <begin position="1637"/>
        <end position="1836"/>
    </location>
</feature>
<dbReference type="InterPro" id="IPR030934">
    <property type="entry name" value="Intein_C"/>
</dbReference>
<dbReference type="Gene3D" id="2.170.16.10">
    <property type="entry name" value="Hedgehog/Intein (Hint) domain"/>
    <property type="match status" value="1"/>
</dbReference>
<name>A0AAJ6HXK0_9ACTN</name>
<feature type="region of interest" description="Disordered" evidence="2">
    <location>
        <begin position="1762"/>
        <end position="1790"/>
    </location>
</feature>
<dbReference type="Pfam" id="PF07591">
    <property type="entry name" value="PT-HINT"/>
    <property type="match status" value="1"/>
</dbReference>
<dbReference type="InterPro" id="IPR031325">
    <property type="entry name" value="RHS_repeat"/>
</dbReference>
<gene>
    <name evidence="4" type="ORF">Q3V37_01445</name>
</gene>
<dbReference type="EMBL" id="CP130472">
    <property type="protein sequence ID" value="WLS45979.1"/>
    <property type="molecule type" value="Genomic_DNA"/>
</dbReference>
<dbReference type="InterPro" id="IPR006530">
    <property type="entry name" value="YD"/>
</dbReference>
<organism evidence="4 5">
    <name type="scientific">Micromonospora profundi</name>
    <dbReference type="NCBI Taxonomy" id="1420889"/>
    <lineage>
        <taxon>Bacteria</taxon>
        <taxon>Bacillati</taxon>
        <taxon>Actinomycetota</taxon>
        <taxon>Actinomycetes</taxon>
        <taxon>Micromonosporales</taxon>
        <taxon>Micromonosporaceae</taxon>
        <taxon>Micromonospora</taxon>
    </lineage>
</organism>